<dbReference type="PROSITE" id="PS51708">
    <property type="entry name" value="CHAD"/>
    <property type="match status" value="1"/>
</dbReference>
<dbReference type="InterPro" id="IPR007899">
    <property type="entry name" value="CHAD_dom"/>
</dbReference>
<sequence length="482" mass="53697">MQETELKLELAQAGASLLLKENPFACTPTIRRQRSVYYDTQEWDLSQRGLSLCIRQCGNERTQIVKSGDGSAAEALTREEWALPVAEDTPVLDNPQIQAQLAGTADRLAPLFEVRVKRHRWSITEGDATIDVAMDVGKVVAADREAQLCEIVLERKTGSPTALFALTRKLNLITPASIGVLTKADRGYRLIGPARGAVKASVTPLAADMNAATAFARLASACLKQFRLNEMVLSWSRDTEALHQARVALRRLRSLFSICKPLFTDSRFDHLRDELRWLASELGDARNIDVMIKSTTSEELLRCLQEARSDAYGAAGAALSSVRARALMIDLAEWISIRDWRSDEAGKALLAQPARQFASRILDKLWKKVAKGGSNLIDLDDETRHEVRITAKKLRYAAEFFGPLYESKQETKRHKRFIVAMGGLQDHLGSLNDLATAPDMLSKLQLSEVADTEPFSADDKEKLLHAAAEAHDIFVDTKRFWR</sequence>
<dbReference type="OrthoDB" id="9777271at2"/>
<dbReference type="SMART" id="SM01118">
    <property type="entry name" value="CYTH"/>
    <property type="match status" value="1"/>
</dbReference>
<dbReference type="InterPro" id="IPR033469">
    <property type="entry name" value="CYTH-like_dom_sf"/>
</dbReference>
<evidence type="ECO:0000259" key="1">
    <source>
        <dbReference type="PROSITE" id="PS51707"/>
    </source>
</evidence>
<evidence type="ECO:0000313" key="5">
    <source>
        <dbReference type="Proteomes" id="UP000182306"/>
    </source>
</evidence>
<dbReference type="KEGG" id="same:SAMCFNEI73_Ch3097"/>
<feature type="domain" description="CHAD" evidence="2">
    <location>
        <begin position="208"/>
        <end position="479"/>
    </location>
</feature>
<organism evidence="3 5">
    <name type="scientific">Sinorhizobium americanum</name>
    <dbReference type="NCBI Taxonomy" id="194963"/>
    <lineage>
        <taxon>Bacteria</taxon>
        <taxon>Pseudomonadati</taxon>
        <taxon>Pseudomonadota</taxon>
        <taxon>Alphaproteobacteria</taxon>
        <taxon>Hyphomicrobiales</taxon>
        <taxon>Rhizobiaceae</taxon>
        <taxon>Sinorhizobium/Ensifer group</taxon>
        <taxon>Sinorhizobium</taxon>
    </lineage>
</organism>
<dbReference type="SMART" id="SM00880">
    <property type="entry name" value="CHAD"/>
    <property type="match status" value="1"/>
</dbReference>
<dbReference type="EMBL" id="SLVU01000013">
    <property type="protein sequence ID" value="TCN28455.1"/>
    <property type="molecule type" value="Genomic_DNA"/>
</dbReference>
<dbReference type="GO" id="GO:0004016">
    <property type="term" value="F:adenylate cyclase activity"/>
    <property type="evidence" value="ECO:0007669"/>
    <property type="project" value="UniProtKB-EC"/>
</dbReference>
<dbReference type="PANTHER" id="PTHR39569">
    <property type="entry name" value="INORGANIC TRIPHOSPHATASE"/>
    <property type="match status" value="1"/>
</dbReference>
<protein>
    <submittedName>
        <fullName evidence="3">Ceramide glucosyltransferase</fullName>
        <ecNumber evidence="3">4.6.1.1</ecNumber>
    </submittedName>
    <submittedName>
        <fullName evidence="4">Inorganic triphosphatase YgiF</fullName>
    </submittedName>
</protein>
<dbReference type="STRING" id="194963.SAMCFNEI73_Ch3097"/>
<keyword evidence="3" id="KW-0456">Lyase</keyword>
<dbReference type="Gene3D" id="1.40.20.10">
    <property type="entry name" value="CHAD domain"/>
    <property type="match status" value="1"/>
</dbReference>
<dbReference type="InterPro" id="IPR039013">
    <property type="entry name" value="YgiF"/>
</dbReference>
<reference evidence="3 5" key="1">
    <citation type="submission" date="2015-10" db="EMBL/GenBank/DDBJ databases">
        <title>Genomic differences between typical nodule nitrogen-fixing rhizobial strains and those coming from bean seeds.</title>
        <authorList>
            <person name="Peralta H."/>
            <person name="Aguilar-Vera A."/>
            <person name="Diaz R."/>
            <person name="Mora Y."/>
            <person name="Martinez-Batallar G."/>
            <person name="Salazar E."/>
            <person name="Vargas-Lagunas C."/>
            <person name="Encarnacion S."/>
            <person name="Girard L."/>
            <person name="Mora J."/>
        </authorList>
    </citation>
    <scope>NUCLEOTIDE SEQUENCE [LARGE SCALE GENOMIC DNA]</scope>
    <source>
        <strain evidence="3 5">CFNEI 73</strain>
    </source>
</reference>
<dbReference type="Pfam" id="PF05235">
    <property type="entry name" value="CHAD"/>
    <property type="match status" value="1"/>
</dbReference>
<evidence type="ECO:0000313" key="4">
    <source>
        <dbReference type="EMBL" id="TCN28455.1"/>
    </source>
</evidence>
<dbReference type="GO" id="GO:0046872">
    <property type="term" value="F:metal ion binding"/>
    <property type="evidence" value="ECO:0007669"/>
    <property type="project" value="TreeGrafter"/>
</dbReference>
<reference evidence="4 6" key="2">
    <citation type="submission" date="2019-03" db="EMBL/GenBank/DDBJ databases">
        <title>Genomic Encyclopedia of Type Strains, Phase IV (KMG-V): Genome sequencing to study the core and pangenomes of soil and plant-associated prokaryotes.</title>
        <authorList>
            <person name="Whitman W."/>
        </authorList>
    </citation>
    <scope>NUCLEOTIDE SEQUENCE [LARGE SCALE GENOMIC DNA]</scope>
    <source>
        <strain evidence="4 6">23C40</strain>
    </source>
</reference>
<dbReference type="GO" id="GO:0050355">
    <property type="term" value="F:inorganic triphosphate phosphatase activity"/>
    <property type="evidence" value="ECO:0007669"/>
    <property type="project" value="InterPro"/>
</dbReference>
<dbReference type="Proteomes" id="UP000295043">
    <property type="component" value="Unassembled WGS sequence"/>
</dbReference>
<dbReference type="SUPFAM" id="SSF55154">
    <property type="entry name" value="CYTH-like phosphatases"/>
    <property type="match status" value="1"/>
</dbReference>
<gene>
    <name evidence="4" type="ORF">EV184_11384</name>
    <name evidence="3" type="ORF">SAMCFNEI73_Ch3097</name>
</gene>
<dbReference type="Proteomes" id="UP000182306">
    <property type="component" value="Chromosome"/>
</dbReference>
<keyword evidence="3" id="KW-0808">Transferase</keyword>
<keyword evidence="5" id="KW-1185">Reference proteome</keyword>
<dbReference type="GO" id="GO:0016740">
    <property type="term" value="F:transferase activity"/>
    <property type="evidence" value="ECO:0007669"/>
    <property type="project" value="UniProtKB-KW"/>
</dbReference>
<dbReference type="EMBL" id="CP013107">
    <property type="protein sequence ID" value="APG92362.1"/>
    <property type="molecule type" value="Genomic_DNA"/>
</dbReference>
<dbReference type="AlphaFoldDB" id="A0A1L3LQH9"/>
<evidence type="ECO:0000313" key="3">
    <source>
        <dbReference type="EMBL" id="APG92362.1"/>
    </source>
</evidence>
<accession>A0A1L3LQH9</accession>
<dbReference type="PROSITE" id="PS51707">
    <property type="entry name" value="CYTH"/>
    <property type="match status" value="1"/>
</dbReference>
<dbReference type="EC" id="4.6.1.1" evidence="3"/>
<dbReference type="Gene3D" id="2.40.320.10">
    <property type="entry name" value="Hypothetical Protein Pfu-838710-001"/>
    <property type="match status" value="1"/>
</dbReference>
<name>A0A1L3LQH9_9HYPH</name>
<dbReference type="InterPro" id="IPR023577">
    <property type="entry name" value="CYTH_domain"/>
</dbReference>
<dbReference type="Pfam" id="PF01928">
    <property type="entry name" value="CYTH"/>
    <property type="match status" value="1"/>
</dbReference>
<dbReference type="CDD" id="cd07756">
    <property type="entry name" value="CYTH-like_Pase_CHAD"/>
    <property type="match status" value="1"/>
</dbReference>
<proteinExistence type="predicted"/>
<evidence type="ECO:0000259" key="2">
    <source>
        <dbReference type="PROSITE" id="PS51708"/>
    </source>
</evidence>
<evidence type="ECO:0000313" key="6">
    <source>
        <dbReference type="Proteomes" id="UP000295043"/>
    </source>
</evidence>
<dbReference type="PANTHER" id="PTHR39569:SF1">
    <property type="entry name" value="INORGANIC TRIPHOSPHATASE"/>
    <property type="match status" value="1"/>
</dbReference>
<feature type="domain" description="CYTH" evidence="1">
    <location>
        <begin position="1"/>
        <end position="194"/>
    </location>
</feature>
<dbReference type="InterPro" id="IPR038186">
    <property type="entry name" value="CHAD_dom_sf"/>
</dbReference>